<dbReference type="InterPro" id="IPR004210">
    <property type="entry name" value="BESS_motif"/>
</dbReference>
<dbReference type="Pfam" id="PF10545">
    <property type="entry name" value="MADF_DNA_bdg"/>
    <property type="match status" value="1"/>
</dbReference>
<keyword evidence="1" id="KW-0539">Nucleus</keyword>
<reference evidence="5" key="1">
    <citation type="submission" date="2020-07" db="EMBL/GenBank/DDBJ databases">
        <title>The High-quality genome of the commercially important snow crab, Chionoecetes opilio.</title>
        <authorList>
            <person name="Jeong J.-H."/>
            <person name="Ryu S."/>
        </authorList>
    </citation>
    <scope>NUCLEOTIDE SEQUENCE</scope>
    <source>
        <strain evidence="5">MADBK_172401_WGS</strain>
        <tissue evidence="5">Digestive gland</tissue>
    </source>
</reference>
<dbReference type="Proteomes" id="UP000770661">
    <property type="component" value="Unassembled WGS sequence"/>
</dbReference>
<evidence type="ECO:0000256" key="1">
    <source>
        <dbReference type="PROSITE-ProRule" id="PRU00371"/>
    </source>
</evidence>
<comment type="caution">
    <text evidence="5">The sequence shown here is derived from an EMBL/GenBank/DDBJ whole genome shotgun (WGS) entry which is preliminary data.</text>
</comment>
<dbReference type="SMART" id="SM00595">
    <property type="entry name" value="MADF"/>
    <property type="match status" value="1"/>
</dbReference>
<name>A0A8J4YAM2_CHIOP</name>
<dbReference type="OrthoDB" id="6081971at2759"/>
<feature type="region of interest" description="Disordered" evidence="2">
    <location>
        <begin position="109"/>
        <end position="133"/>
    </location>
</feature>
<feature type="domain" description="MADF" evidence="3">
    <location>
        <begin position="8"/>
        <end position="102"/>
    </location>
</feature>
<dbReference type="PANTHER" id="PTHR12243:SF67">
    <property type="entry name" value="COREPRESSOR OF PANGOLIN, ISOFORM A-RELATED"/>
    <property type="match status" value="1"/>
</dbReference>
<gene>
    <name evidence="5" type="primary">Adf1_1</name>
    <name evidence="5" type="ORF">GWK47_042020</name>
</gene>
<proteinExistence type="predicted"/>
<dbReference type="GO" id="GO:0003677">
    <property type="term" value="F:DNA binding"/>
    <property type="evidence" value="ECO:0007669"/>
    <property type="project" value="InterPro"/>
</dbReference>
<evidence type="ECO:0000256" key="2">
    <source>
        <dbReference type="SAM" id="MobiDB-lite"/>
    </source>
</evidence>
<evidence type="ECO:0000259" key="3">
    <source>
        <dbReference type="PROSITE" id="PS51029"/>
    </source>
</evidence>
<dbReference type="AlphaFoldDB" id="A0A8J4YAM2"/>
<accession>A0A8J4YAM2</accession>
<protein>
    <submittedName>
        <fullName evidence="5">Transcription factor Adf-1</fullName>
    </submittedName>
</protein>
<sequence length="261" mass="30333">MVVINIEQLIAEVYNTPAIWNSSHSKHNDRMHISRQWRRIGDSLRVTEESAKKKFKNLRDQFRLELKKVPQGRDGDPTLTVEEHLSIWPWFKQMFFLKDRIKRTVGKTPSASVTGVAINRNSEEESNQSLPSDAYQSLPSDAFGEANHVQQESQEDPLNIEGLDVHLTEAPSPVNCLKRMRESTLQSDYWPWRYKDGNAERQSDDERDSDRQFLLSLLPAIKALHPRRSQIFRLRVQQLLYDAQYPTPSTKKPPHHITHVS</sequence>
<evidence type="ECO:0000259" key="4">
    <source>
        <dbReference type="PROSITE" id="PS51031"/>
    </source>
</evidence>
<dbReference type="InterPro" id="IPR039353">
    <property type="entry name" value="TF_Adf1"/>
</dbReference>
<organism evidence="5 6">
    <name type="scientific">Chionoecetes opilio</name>
    <name type="common">Atlantic snow crab</name>
    <name type="synonym">Cancer opilio</name>
    <dbReference type="NCBI Taxonomy" id="41210"/>
    <lineage>
        <taxon>Eukaryota</taxon>
        <taxon>Metazoa</taxon>
        <taxon>Ecdysozoa</taxon>
        <taxon>Arthropoda</taxon>
        <taxon>Crustacea</taxon>
        <taxon>Multicrustacea</taxon>
        <taxon>Malacostraca</taxon>
        <taxon>Eumalacostraca</taxon>
        <taxon>Eucarida</taxon>
        <taxon>Decapoda</taxon>
        <taxon>Pleocyemata</taxon>
        <taxon>Brachyura</taxon>
        <taxon>Eubrachyura</taxon>
        <taxon>Majoidea</taxon>
        <taxon>Majidae</taxon>
        <taxon>Chionoecetes</taxon>
    </lineage>
</organism>
<comment type="subcellular location">
    <subcellularLocation>
        <location evidence="1">Nucleus</location>
    </subcellularLocation>
</comment>
<dbReference type="InterPro" id="IPR006578">
    <property type="entry name" value="MADF-dom"/>
</dbReference>
<evidence type="ECO:0000313" key="6">
    <source>
        <dbReference type="Proteomes" id="UP000770661"/>
    </source>
</evidence>
<dbReference type="EMBL" id="JACEEZ010007767">
    <property type="protein sequence ID" value="KAG0723747.1"/>
    <property type="molecule type" value="Genomic_DNA"/>
</dbReference>
<dbReference type="GO" id="GO:0005634">
    <property type="term" value="C:nucleus"/>
    <property type="evidence" value="ECO:0007669"/>
    <property type="project" value="UniProtKB-SubCell"/>
</dbReference>
<dbReference type="PANTHER" id="PTHR12243">
    <property type="entry name" value="MADF DOMAIN TRANSCRIPTION FACTOR"/>
    <property type="match status" value="1"/>
</dbReference>
<keyword evidence="6" id="KW-1185">Reference proteome</keyword>
<evidence type="ECO:0000313" key="5">
    <source>
        <dbReference type="EMBL" id="KAG0723747.1"/>
    </source>
</evidence>
<feature type="domain" description="BESS" evidence="4">
    <location>
        <begin position="207"/>
        <end position="246"/>
    </location>
</feature>
<dbReference type="Pfam" id="PF02944">
    <property type="entry name" value="BESS"/>
    <property type="match status" value="1"/>
</dbReference>
<dbReference type="PROSITE" id="PS51031">
    <property type="entry name" value="BESS"/>
    <property type="match status" value="1"/>
</dbReference>
<dbReference type="PROSITE" id="PS51029">
    <property type="entry name" value="MADF"/>
    <property type="match status" value="1"/>
</dbReference>